<dbReference type="PROSITE" id="PS50082">
    <property type="entry name" value="WD_REPEATS_2"/>
    <property type="match status" value="2"/>
</dbReference>
<gene>
    <name evidence="6" type="ORF">Ae201684_007824</name>
</gene>
<keyword evidence="3" id="KW-0647">Proteasome</keyword>
<dbReference type="AlphaFoldDB" id="A0A6G0X784"/>
<keyword evidence="1 5" id="KW-0853">WD repeat</keyword>
<evidence type="ECO:0000256" key="1">
    <source>
        <dbReference type="ARBA" id="ARBA00022574"/>
    </source>
</evidence>
<dbReference type="GO" id="GO:0000502">
    <property type="term" value="C:proteasome complex"/>
    <property type="evidence" value="ECO:0007669"/>
    <property type="project" value="UniProtKB-KW"/>
</dbReference>
<dbReference type="VEuPathDB" id="FungiDB:AeMF1_002078"/>
<evidence type="ECO:0000256" key="3">
    <source>
        <dbReference type="ARBA" id="ARBA00022942"/>
    </source>
</evidence>
<accession>A0A6G0X784</accession>
<name>A0A6G0X784_9STRA</name>
<dbReference type="EMBL" id="VJMJ01000093">
    <property type="protein sequence ID" value="KAF0735820.1"/>
    <property type="molecule type" value="Genomic_DNA"/>
</dbReference>
<comment type="similarity">
    <text evidence="4">Belongs to the WD repeat PAAF1/RPN14 family.</text>
</comment>
<dbReference type="Gene3D" id="2.130.10.10">
    <property type="entry name" value="YVTN repeat-like/Quinoprotein amine dehydrogenase"/>
    <property type="match status" value="2"/>
</dbReference>
<proteinExistence type="inferred from homology"/>
<evidence type="ECO:0000313" key="6">
    <source>
        <dbReference type="EMBL" id="KAF0735820.1"/>
    </source>
</evidence>
<dbReference type="PANTHER" id="PTHR19857">
    <property type="entry name" value="MITOCHONDRIAL DIVISION PROTEIN 1-RELATED"/>
    <property type="match status" value="1"/>
</dbReference>
<evidence type="ECO:0000256" key="5">
    <source>
        <dbReference type="PROSITE-ProRule" id="PRU00221"/>
    </source>
</evidence>
<feature type="repeat" description="WD" evidence="5">
    <location>
        <begin position="192"/>
        <end position="233"/>
    </location>
</feature>
<dbReference type="InterPro" id="IPR015943">
    <property type="entry name" value="WD40/YVTN_repeat-like_dom_sf"/>
</dbReference>
<dbReference type="Proteomes" id="UP000481153">
    <property type="component" value="Unassembled WGS sequence"/>
</dbReference>
<organism evidence="6 7">
    <name type="scientific">Aphanomyces euteiches</name>
    <dbReference type="NCBI Taxonomy" id="100861"/>
    <lineage>
        <taxon>Eukaryota</taxon>
        <taxon>Sar</taxon>
        <taxon>Stramenopiles</taxon>
        <taxon>Oomycota</taxon>
        <taxon>Saprolegniomycetes</taxon>
        <taxon>Saprolegniales</taxon>
        <taxon>Verrucalvaceae</taxon>
        <taxon>Aphanomyces</taxon>
    </lineage>
</organism>
<dbReference type="InterPro" id="IPR001680">
    <property type="entry name" value="WD40_rpt"/>
</dbReference>
<dbReference type="SMART" id="SM00320">
    <property type="entry name" value="WD40"/>
    <property type="match status" value="5"/>
</dbReference>
<keyword evidence="7" id="KW-1185">Reference proteome</keyword>
<comment type="caution">
    <text evidence="6">The sequence shown here is derived from an EMBL/GenBank/DDBJ whole genome shotgun (WGS) entry which is preliminary data.</text>
</comment>
<dbReference type="InterPro" id="IPR051179">
    <property type="entry name" value="WD_repeat_multifunction"/>
</dbReference>
<dbReference type="PROSITE" id="PS50294">
    <property type="entry name" value="WD_REPEATS_REGION"/>
    <property type="match status" value="2"/>
</dbReference>
<evidence type="ECO:0000256" key="2">
    <source>
        <dbReference type="ARBA" id="ARBA00022737"/>
    </source>
</evidence>
<feature type="repeat" description="WD" evidence="5">
    <location>
        <begin position="150"/>
        <end position="185"/>
    </location>
</feature>
<reference evidence="6 7" key="1">
    <citation type="submission" date="2019-07" db="EMBL/GenBank/DDBJ databases">
        <title>Genomics analysis of Aphanomyces spp. identifies a new class of oomycete effector associated with host adaptation.</title>
        <authorList>
            <person name="Gaulin E."/>
        </authorList>
    </citation>
    <scope>NUCLEOTIDE SEQUENCE [LARGE SCALE GENOMIC DNA]</scope>
    <source>
        <strain evidence="6 7">ATCC 201684</strain>
    </source>
</reference>
<dbReference type="PANTHER" id="PTHR19857:SF19">
    <property type="entry name" value="26S PROTEASOME REGULATORY SUBUNIT RPN14"/>
    <property type="match status" value="1"/>
</dbReference>
<keyword evidence="2" id="KW-0677">Repeat</keyword>
<dbReference type="InterPro" id="IPR036322">
    <property type="entry name" value="WD40_repeat_dom_sf"/>
</dbReference>
<dbReference type="SUPFAM" id="SSF50978">
    <property type="entry name" value="WD40 repeat-like"/>
    <property type="match status" value="1"/>
</dbReference>
<protein>
    <submittedName>
        <fullName evidence="6">Uncharacterized protein</fullName>
    </submittedName>
</protein>
<sequence length="417" mass="44134">MGTDQSPTTIRVLDIQSDWQTTQDDAFWVSTTDRQLVFNPDCVHDAERIEAATQSPSVMHTVHKSHDPHGAQEAPMAVASQSRYSITIADKSKGDGSCVLMPFYTPHTQTPVHAQLYAVAASPNGNSLAIGGADGLFQVTQVHSQQSIQLPGHLSDVTDIKFFPSSVVALTGSTDFSLRIWSLQSFTCGAVLTGHRSAVQGIGILGRGRNVVSCASDSLVKVWHCGSGKSFREWALPATPTCLAVLEDLPSDLTSGERLASLDVEHETEGKLLVVGTEQNCFGLDVRMADIALTLPCISPASACAAVNSDAGAPMVLVGAENGGLYTYDLRNSAAPLHVVSRSSSAVHAINCASNGTAWIATGDGSCSRWEGLWAIPRVTGELVGPVYDAVNDVCESKHGIATVSRDGVLRSYSLTE</sequence>
<evidence type="ECO:0000313" key="7">
    <source>
        <dbReference type="Proteomes" id="UP000481153"/>
    </source>
</evidence>
<evidence type="ECO:0000256" key="4">
    <source>
        <dbReference type="ARBA" id="ARBA00038321"/>
    </source>
</evidence>
<dbReference type="Pfam" id="PF00400">
    <property type="entry name" value="WD40"/>
    <property type="match status" value="2"/>
</dbReference>